<gene>
    <name evidence="1" type="ORF">S01H4_13710</name>
</gene>
<reference evidence="1" key="1">
    <citation type="journal article" date="2014" name="Front. Microbiol.">
        <title>High frequency of phylogenetically diverse reductive dehalogenase-homologous genes in deep subseafloor sedimentary metagenomes.</title>
        <authorList>
            <person name="Kawai M."/>
            <person name="Futagami T."/>
            <person name="Toyoda A."/>
            <person name="Takaki Y."/>
            <person name="Nishi S."/>
            <person name="Hori S."/>
            <person name="Arai W."/>
            <person name="Tsubouchi T."/>
            <person name="Morono Y."/>
            <person name="Uchiyama I."/>
            <person name="Ito T."/>
            <person name="Fujiyama A."/>
            <person name="Inagaki F."/>
            <person name="Takami H."/>
        </authorList>
    </citation>
    <scope>NUCLEOTIDE SEQUENCE</scope>
    <source>
        <strain evidence="1">Expedition CK06-06</strain>
    </source>
</reference>
<sequence>MGGQSSLIMPTSATLDDIKFLINNDTSRLTGWFPLDTVIYNKTDSIVYMTLRQSGNGQEVYVKYNLTSGFIETQAVYESGALMRYWETATELMEWPVNPGDIMYFKENKGDDCRDYRATINSITGELVNMTEFEQALSAGPLSFTVPADQPELQFFSLVNATVEEWDESSESWISSTTHPYDDPWVIIAGANKYYPAAPPVVAREHPPLIFPKGTISTDFQDAFSIFTTMLHDVTYGSDYIIMRNITLGRELHFYFDGAAGKVHYIGGWFYIGAWDKTA</sequence>
<proteinExistence type="predicted"/>
<dbReference type="EMBL" id="BART01006031">
    <property type="protein sequence ID" value="GAG56695.1"/>
    <property type="molecule type" value="Genomic_DNA"/>
</dbReference>
<protein>
    <submittedName>
        <fullName evidence="1">Uncharacterized protein</fullName>
    </submittedName>
</protein>
<comment type="caution">
    <text evidence="1">The sequence shown here is derived from an EMBL/GenBank/DDBJ whole genome shotgun (WGS) entry which is preliminary data.</text>
</comment>
<dbReference type="AlphaFoldDB" id="X0YKX8"/>
<evidence type="ECO:0000313" key="1">
    <source>
        <dbReference type="EMBL" id="GAG56695.1"/>
    </source>
</evidence>
<organism evidence="1">
    <name type="scientific">marine sediment metagenome</name>
    <dbReference type="NCBI Taxonomy" id="412755"/>
    <lineage>
        <taxon>unclassified sequences</taxon>
        <taxon>metagenomes</taxon>
        <taxon>ecological metagenomes</taxon>
    </lineage>
</organism>
<name>X0YKX8_9ZZZZ</name>
<accession>X0YKX8</accession>